<accession>A0A9P7DWT6</accession>
<dbReference type="AlphaFoldDB" id="A0A9P7DWT6"/>
<name>A0A9P7DWT6_9AGAM</name>
<dbReference type="Gene3D" id="3.10.450.50">
    <property type="match status" value="1"/>
</dbReference>
<evidence type="ECO:0000313" key="3">
    <source>
        <dbReference type="EMBL" id="KAG1805072.1"/>
    </source>
</evidence>
<dbReference type="GeneID" id="64595373"/>
<protein>
    <recommendedName>
        <fullName evidence="2">Nuclear transport factor 2 domain-containing protein</fullName>
    </recommendedName>
</protein>
<gene>
    <name evidence="3" type="ORF">HD556DRAFT_1328319</name>
</gene>
<dbReference type="Proteomes" id="UP000719766">
    <property type="component" value="Unassembled WGS sequence"/>
</dbReference>
<feature type="compositionally biased region" description="Low complexity" evidence="1">
    <location>
        <begin position="189"/>
        <end position="208"/>
    </location>
</feature>
<dbReference type="SUPFAM" id="SSF54427">
    <property type="entry name" value="NTF2-like"/>
    <property type="match status" value="1"/>
</dbReference>
<feature type="domain" description="Nuclear transport factor 2" evidence="2">
    <location>
        <begin position="245"/>
        <end position="275"/>
    </location>
</feature>
<comment type="caution">
    <text evidence="3">The sequence shown here is derived from an EMBL/GenBank/DDBJ whole genome shotgun (WGS) entry which is preliminary data.</text>
</comment>
<feature type="compositionally biased region" description="Basic and acidic residues" evidence="1">
    <location>
        <begin position="1"/>
        <end position="18"/>
    </location>
</feature>
<evidence type="ECO:0000313" key="4">
    <source>
        <dbReference type="Proteomes" id="UP000719766"/>
    </source>
</evidence>
<dbReference type="Pfam" id="PF22602">
    <property type="entry name" value="NXF_NTF2"/>
    <property type="match status" value="1"/>
</dbReference>
<feature type="region of interest" description="Disordered" evidence="1">
    <location>
        <begin position="138"/>
        <end position="233"/>
    </location>
</feature>
<proteinExistence type="predicted"/>
<dbReference type="OrthoDB" id="3265156at2759"/>
<dbReference type="InterPro" id="IPR032710">
    <property type="entry name" value="NTF2-like_dom_sf"/>
</dbReference>
<feature type="region of interest" description="Disordered" evidence="1">
    <location>
        <begin position="1"/>
        <end position="47"/>
    </location>
</feature>
<evidence type="ECO:0000259" key="2">
    <source>
        <dbReference type="Pfam" id="PF22602"/>
    </source>
</evidence>
<dbReference type="EMBL" id="JABBWE010000003">
    <property type="protein sequence ID" value="KAG1805072.1"/>
    <property type="molecule type" value="Genomic_DNA"/>
</dbReference>
<keyword evidence="4" id="KW-1185">Reference proteome</keyword>
<reference evidence="3" key="1">
    <citation type="journal article" date="2020" name="New Phytol.">
        <title>Comparative genomics reveals dynamic genome evolution in host specialist ectomycorrhizal fungi.</title>
        <authorList>
            <person name="Lofgren L.A."/>
            <person name="Nguyen N.H."/>
            <person name="Vilgalys R."/>
            <person name="Ruytinx J."/>
            <person name="Liao H.L."/>
            <person name="Branco S."/>
            <person name="Kuo A."/>
            <person name="LaButti K."/>
            <person name="Lipzen A."/>
            <person name="Andreopoulos W."/>
            <person name="Pangilinan J."/>
            <person name="Riley R."/>
            <person name="Hundley H."/>
            <person name="Na H."/>
            <person name="Barry K."/>
            <person name="Grigoriev I.V."/>
            <person name="Stajich J.E."/>
            <person name="Kennedy P.G."/>
        </authorList>
    </citation>
    <scope>NUCLEOTIDE SEQUENCE</scope>
    <source>
        <strain evidence="3">S12</strain>
    </source>
</reference>
<organism evidence="3 4">
    <name type="scientific">Suillus plorans</name>
    <dbReference type="NCBI Taxonomy" id="116603"/>
    <lineage>
        <taxon>Eukaryota</taxon>
        <taxon>Fungi</taxon>
        <taxon>Dikarya</taxon>
        <taxon>Basidiomycota</taxon>
        <taxon>Agaricomycotina</taxon>
        <taxon>Agaricomycetes</taxon>
        <taxon>Agaricomycetidae</taxon>
        <taxon>Boletales</taxon>
        <taxon>Suillineae</taxon>
        <taxon>Suillaceae</taxon>
        <taxon>Suillus</taxon>
    </lineage>
</organism>
<dbReference type="InterPro" id="IPR002075">
    <property type="entry name" value="NTF2_dom"/>
</dbReference>
<sequence length="394" mass="43168">MSTSEAHRTLKRPRHDDNESMSAGRASGVHNGAKVKREQSLTPPPPQRKLVMFGTKRFAPFPLDCLPPFSGYKRNRRIWAKKCQSESEALKLQTEKLLIRDDGVIVDWKSSIPVWSDTLQPAELDLAATIALAHQANAQQHNSSLHHTPEAPSQSAVSLPVTGVDDDDDVLIVSPPTQKLPIPPRPRRNVASPSVSSSPAGGSKSQAPHKPDPPSAGVPAPSRPLNDFPTIMIGPDEEEKMSKMTMEYLERYFQTFDSDRASLASAYSSNACFSYREVKCFSPGLPHLQPPLPPSDSIKHTRLDITATLLSLPPLQLLPLTGLAADIDYDIMWLGSPIGMFAICGGVHHGHASKRPVTHSFLLRQKEAYEEDARADGVWPLVAVAHQMMVFDGP</sequence>
<dbReference type="RefSeq" id="XP_041166687.1">
    <property type="nucleotide sequence ID" value="XM_041301609.1"/>
</dbReference>
<evidence type="ECO:0000256" key="1">
    <source>
        <dbReference type="SAM" id="MobiDB-lite"/>
    </source>
</evidence>